<protein>
    <submittedName>
        <fullName evidence="2">Uncharacterized protein</fullName>
    </submittedName>
</protein>
<evidence type="ECO:0000256" key="1">
    <source>
        <dbReference type="SAM" id="MobiDB-lite"/>
    </source>
</evidence>
<dbReference type="Proteomes" id="UP000314294">
    <property type="component" value="Unassembled WGS sequence"/>
</dbReference>
<dbReference type="EMBL" id="SRLO01000089">
    <property type="protein sequence ID" value="TNN76836.1"/>
    <property type="molecule type" value="Genomic_DNA"/>
</dbReference>
<feature type="region of interest" description="Disordered" evidence="1">
    <location>
        <begin position="69"/>
        <end position="97"/>
    </location>
</feature>
<feature type="compositionally biased region" description="Polar residues" evidence="1">
    <location>
        <begin position="71"/>
        <end position="84"/>
    </location>
</feature>
<feature type="region of interest" description="Disordered" evidence="1">
    <location>
        <begin position="25"/>
        <end position="46"/>
    </location>
</feature>
<comment type="caution">
    <text evidence="2">The sequence shown here is derived from an EMBL/GenBank/DDBJ whole genome shotgun (WGS) entry which is preliminary data.</text>
</comment>
<gene>
    <name evidence="2" type="ORF">EYF80_012889</name>
</gene>
<accession>A0A4Z2IFT6</accession>
<evidence type="ECO:0000313" key="3">
    <source>
        <dbReference type="Proteomes" id="UP000314294"/>
    </source>
</evidence>
<reference evidence="2 3" key="1">
    <citation type="submission" date="2019-03" db="EMBL/GenBank/DDBJ databases">
        <title>First draft genome of Liparis tanakae, snailfish: a comprehensive survey of snailfish specific genes.</title>
        <authorList>
            <person name="Kim W."/>
            <person name="Song I."/>
            <person name="Jeong J.-H."/>
            <person name="Kim D."/>
            <person name="Kim S."/>
            <person name="Ryu S."/>
            <person name="Song J.Y."/>
            <person name="Lee S.K."/>
        </authorList>
    </citation>
    <scope>NUCLEOTIDE SEQUENCE [LARGE SCALE GENOMIC DNA]</scope>
    <source>
        <tissue evidence="2">Muscle</tissue>
    </source>
</reference>
<dbReference type="AlphaFoldDB" id="A0A4Z2IFT6"/>
<organism evidence="2 3">
    <name type="scientific">Liparis tanakae</name>
    <name type="common">Tanaka's snailfish</name>
    <dbReference type="NCBI Taxonomy" id="230148"/>
    <lineage>
        <taxon>Eukaryota</taxon>
        <taxon>Metazoa</taxon>
        <taxon>Chordata</taxon>
        <taxon>Craniata</taxon>
        <taxon>Vertebrata</taxon>
        <taxon>Euteleostomi</taxon>
        <taxon>Actinopterygii</taxon>
        <taxon>Neopterygii</taxon>
        <taxon>Teleostei</taxon>
        <taxon>Neoteleostei</taxon>
        <taxon>Acanthomorphata</taxon>
        <taxon>Eupercaria</taxon>
        <taxon>Perciformes</taxon>
        <taxon>Cottioidei</taxon>
        <taxon>Cottales</taxon>
        <taxon>Liparidae</taxon>
        <taxon>Liparis</taxon>
    </lineage>
</organism>
<evidence type="ECO:0000313" key="2">
    <source>
        <dbReference type="EMBL" id="TNN76836.1"/>
    </source>
</evidence>
<proteinExistence type="predicted"/>
<name>A0A4Z2IFT6_9TELE</name>
<sequence length="132" mass="14568">MDGSLGSIRPSDSLGFSAGAVPWGPSPWTTAVPVPGNTEPRSHLQLHSDDEDTGLIQPRHRIHIHHHIARGSSSDMYNPSSWQQSRRRDDTMASSASGARLRVTVQVNIRIEGKHQIGVYSRPSFGRRGHKM</sequence>
<keyword evidence="3" id="KW-1185">Reference proteome</keyword>